<accession>A0AA37QJK7</accession>
<protein>
    <recommendedName>
        <fullName evidence="1">DUF4397 domain-containing protein</fullName>
    </recommendedName>
</protein>
<name>A0AA37QJK7_9BACT</name>
<comment type="caution">
    <text evidence="2">The sequence shown here is derived from an EMBL/GenBank/DDBJ whole genome shotgun (WGS) entry which is preliminary data.</text>
</comment>
<dbReference type="AlphaFoldDB" id="A0AA37QJK7"/>
<dbReference type="EMBL" id="BRXS01000006">
    <property type="protein sequence ID" value="GLC27675.1"/>
    <property type="molecule type" value="Genomic_DNA"/>
</dbReference>
<keyword evidence="3" id="KW-1185">Reference proteome</keyword>
<organism evidence="2 3">
    <name type="scientific">Roseisolibacter agri</name>
    <dbReference type="NCBI Taxonomy" id="2014610"/>
    <lineage>
        <taxon>Bacteria</taxon>
        <taxon>Pseudomonadati</taxon>
        <taxon>Gemmatimonadota</taxon>
        <taxon>Gemmatimonadia</taxon>
        <taxon>Gemmatimonadales</taxon>
        <taxon>Gemmatimonadaceae</taxon>
        <taxon>Roseisolibacter</taxon>
    </lineage>
</organism>
<gene>
    <name evidence="2" type="ORF">rosag_41880</name>
</gene>
<sequence length="251" mass="25786">MLLSAGLLASCGDKQGAQDILGSLPGARVKFFNFGVNAPSVNFYANDRKMTAITSGTGVESTTGVAYGGVGSGGFYSAIEPGQYTFSGRISAATDKDLAVASAAATLADGKAYTFYMSGIYDATAKKADAFVVEDNFPADIDYAATYVRFVNASSNSQPMALVVKNPNAGNAIVGATTVTAYKSASPFVRIPGSVAADLETVAAGSSTPLVTRTGVALVVGRVYTITLRGDMTVTSTTSANRPQLDFTANR</sequence>
<dbReference type="Pfam" id="PF14344">
    <property type="entry name" value="DUF4397"/>
    <property type="match status" value="1"/>
</dbReference>
<dbReference type="InterPro" id="IPR025510">
    <property type="entry name" value="DUF4397"/>
</dbReference>
<dbReference type="Proteomes" id="UP001161325">
    <property type="component" value="Unassembled WGS sequence"/>
</dbReference>
<reference evidence="2" key="1">
    <citation type="submission" date="2022-08" db="EMBL/GenBank/DDBJ databases">
        <title>Draft genome sequencing of Roseisolibacter agri AW1220.</title>
        <authorList>
            <person name="Tobiishi Y."/>
            <person name="Tonouchi A."/>
        </authorList>
    </citation>
    <scope>NUCLEOTIDE SEQUENCE</scope>
    <source>
        <strain evidence="2">AW1220</strain>
    </source>
</reference>
<evidence type="ECO:0000313" key="3">
    <source>
        <dbReference type="Proteomes" id="UP001161325"/>
    </source>
</evidence>
<proteinExistence type="predicted"/>
<evidence type="ECO:0000313" key="2">
    <source>
        <dbReference type="EMBL" id="GLC27675.1"/>
    </source>
</evidence>
<feature type="domain" description="DUF4397" evidence="1">
    <location>
        <begin position="27"/>
        <end position="158"/>
    </location>
</feature>
<evidence type="ECO:0000259" key="1">
    <source>
        <dbReference type="Pfam" id="PF14344"/>
    </source>
</evidence>